<dbReference type="RefSeq" id="XP_062791644.1">
    <property type="nucleotide sequence ID" value="XM_062935593.1"/>
</dbReference>
<dbReference type="GeneID" id="87956000"/>
<gene>
    <name evidence="2" type="ORF">IL334_003869</name>
</gene>
<evidence type="ECO:0000313" key="3">
    <source>
        <dbReference type="Proteomes" id="UP001329825"/>
    </source>
</evidence>
<evidence type="ECO:0000256" key="1">
    <source>
        <dbReference type="SAM" id="MobiDB-lite"/>
    </source>
</evidence>
<protein>
    <submittedName>
        <fullName evidence="2">Uncharacterized protein</fullName>
    </submittedName>
</protein>
<keyword evidence="3" id="KW-1185">Reference proteome</keyword>
<sequence>MPDASNIFDANIRRDTSSNAPTELCSSVDSLFSSGPASSTIGPTKDFVEFEAEIKEIKRQIDAFPATGSTDHATASGAVKHFQDDLTSNGAASENNKKSGN</sequence>
<feature type="region of interest" description="Disordered" evidence="1">
    <location>
        <begin position="1"/>
        <end position="20"/>
    </location>
</feature>
<proteinExistence type="predicted"/>
<dbReference type="EMBL" id="CP141885">
    <property type="protein sequence ID" value="WRT66904.1"/>
    <property type="molecule type" value="Genomic_DNA"/>
</dbReference>
<organism evidence="2 3">
    <name type="scientific">Kwoniella shivajii</name>
    <dbReference type="NCBI Taxonomy" id="564305"/>
    <lineage>
        <taxon>Eukaryota</taxon>
        <taxon>Fungi</taxon>
        <taxon>Dikarya</taxon>
        <taxon>Basidiomycota</taxon>
        <taxon>Agaricomycotina</taxon>
        <taxon>Tremellomycetes</taxon>
        <taxon>Tremellales</taxon>
        <taxon>Cryptococcaceae</taxon>
        <taxon>Kwoniella</taxon>
    </lineage>
</organism>
<name>A0ABZ1D0L8_9TREE</name>
<reference evidence="2 3" key="1">
    <citation type="submission" date="2024-01" db="EMBL/GenBank/DDBJ databases">
        <title>Comparative genomics of Cryptococcus and Kwoniella reveals pathogenesis evolution and contrasting modes of karyotype evolution via chromosome fusion or intercentromeric recombination.</title>
        <authorList>
            <person name="Coelho M.A."/>
            <person name="David-Palma M."/>
            <person name="Shea T."/>
            <person name="Bowers K."/>
            <person name="McGinley-Smith S."/>
            <person name="Mohammad A.W."/>
            <person name="Gnirke A."/>
            <person name="Yurkov A.M."/>
            <person name="Nowrousian M."/>
            <person name="Sun S."/>
            <person name="Cuomo C.A."/>
            <person name="Heitman J."/>
        </authorList>
    </citation>
    <scope>NUCLEOTIDE SEQUENCE [LARGE SCALE GENOMIC DNA]</scope>
    <source>
        <strain evidence="2">CBS 11374</strain>
    </source>
</reference>
<feature type="compositionally biased region" description="Polar residues" evidence="1">
    <location>
        <begin position="85"/>
        <end position="101"/>
    </location>
</feature>
<accession>A0ABZ1D0L8</accession>
<feature type="region of interest" description="Disordered" evidence="1">
    <location>
        <begin position="65"/>
        <end position="101"/>
    </location>
</feature>
<evidence type="ECO:0000313" key="2">
    <source>
        <dbReference type="EMBL" id="WRT66904.1"/>
    </source>
</evidence>
<dbReference type="Proteomes" id="UP001329825">
    <property type="component" value="Chromosome 5"/>
</dbReference>